<evidence type="ECO:0000313" key="2">
    <source>
        <dbReference type="EMBL" id="GHO92784.1"/>
    </source>
</evidence>
<name>A0A8J3MZ58_9CHLR</name>
<protein>
    <recommendedName>
        <fullName evidence="4">CcmD family protein</fullName>
    </recommendedName>
</protein>
<accession>A0A8J3MZ58</accession>
<dbReference type="Proteomes" id="UP000597444">
    <property type="component" value="Unassembled WGS sequence"/>
</dbReference>
<evidence type="ECO:0008006" key="4">
    <source>
        <dbReference type="Google" id="ProtNLM"/>
    </source>
</evidence>
<keyword evidence="3" id="KW-1185">Reference proteome</keyword>
<organism evidence="2 3">
    <name type="scientific">Reticulibacter mediterranei</name>
    <dbReference type="NCBI Taxonomy" id="2778369"/>
    <lineage>
        <taxon>Bacteria</taxon>
        <taxon>Bacillati</taxon>
        <taxon>Chloroflexota</taxon>
        <taxon>Ktedonobacteria</taxon>
        <taxon>Ktedonobacterales</taxon>
        <taxon>Reticulibacteraceae</taxon>
        <taxon>Reticulibacter</taxon>
    </lineage>
</organism>
<feature type="transmembrane region" description="Helical" evidence="1">
    <location>
        <begin position="6"/>
        <end position="25"/>
    </location>
</feature>
<gene>
    <name evidence="2" type="ORF">KSF_028320</name>
</gene>
<keyword evidence="1" id="KW-0472">Membrane</keyword>
<dbReference type="EMBL" id="BNJK01000001">
    <property type="protein sequence ID" value="GHO92784.1"/>
    <property type="molecule type" value="Genomic_DNA"/>
</dbReference>
<comment type="caution">
    <text evidence="2">The sequence shown here is derived from an EMBL/GenBank/DDBJ whole genome shotgun (WGS) entry which is preliminary data.</text>
</comment>
<reference evidence="2" key="1">
    <citation type="submission" date="2020-10" db="EMBL/GenBank/DDBJ databases">
        <title>Taxonomic study of unclassified bacteria belonging to the class Ktedonobacteria.</title>
        <authorList>
            <person name="Yabe S."/>
            <person name="Wang C.M."/>
            <person name="Zheng Y."/>
            <person name="Sakai Y."/>
            <person name="Cavaletti L."/>
            <person name="Monciardini P."/>
            <person name="Donadio S."/>
        </authorList>
    </citation>
    <scope>NUCLEOTIDE SEQUENCE</scope>
    <source>
        <strain evidence="2">ID150040</strain>
    </source>
</reference>
<dbReference type="RefSeq" id="WP_220203603.1">
    <property type="nucleotide sequence ID" value="NZ_BNJK01000001.1"/>
</dbReference>
<evidence type="ECO:0000256" key="1">
    <source>
        <dbReference type="SAM" id="Phobius"/>
    </source>
</evidence>
<keyword evidence="1" id="KW-0812">Transmembrane</keyword>
<sequence>MSTYLIAFYAIAWVGLFAYLAVVMFRIRGVRTELAAVEELVREHQQSQSDA</sequence>
<dbReference type="AlphaFoldDB" id="A0A8J3MZ58"/>
<keyword evidence="1" id="KW-1133">Transmembrane helix</keyword>
<evidence type="ECO:0000313" key="3">
    <source>
        <dbReference type="Proteomes" id="UP000597444"/>
    </source>
</evidence>
<proteinExistence type="predicted"/>